<proteinExistence type="evidence at transcript level"/>
<feature type="region of interest" description="Disordered" evidence="1">
    <location>
        <begin position="1"/>
        <end position="70"/>
    </location>
</feature>
<feature type="compositionally biased region" description="Low complexity" evidence="1">
    <location>
        <begin position="156"/>
        <end position="194"/>
    </location>
</feature>
<feature type="compositionally biased region" description="Pro residues" evidence="1">
    <location>
        <begin position="47"/>
        <end position="57"/>
    </location>
</feature>
<name>F2DNZ4_HORVV</name>
<dbReference type="PANTHER" id="PTHR34546:SF3">
    <property type="entry name" value="OS06G0153600 PROTEIN"/>
    <property type="match status" value="1"/>
</dbReference>
<organism evidence="2">
    <name type="scientific">Hordeum vulgare subsp. vulgare</name>
    <name type="common">Domesticated barley</name>
    <dbReference type="NCBI Taxonomy" id="112509"/>
    <lineage>
        <taxon>Eukaryota</taxon>
        <taxon>Viridiplantae</taxon>
        <taxon>Streptophyta</taxon>
        <taxon>Embryophyta</taxon>
        <taxon>Tracheophyta</taxon>
        <taxon>Spermatophyta</taxon>
        <taxon>Magnoliopsida</taxon>
        <taxon>Liliopsida</taxon>
        <taxon>Poales</taxon>
        <taxon>Poaceae</taxon>
        <taxon>BOP clade</taxon>
        <taxon>Pooideae</taxon>
        <taxon>Triticodae</taxon>
        <taxon>Triticeae</taxon>
        <taxon>Hordeinae</taxon>
        <taxon>Hordeum</taxon>
    </lineage>
</organism>
<accession>F2DNZ4</accession>
<protein>
    <submittedName>
        <fullName evidence="2">Predicted protein</fullName>
    </submittedName>
</protein>
<evidence type="ECO:0000256" key="1">
    <source>
        <dbReference type="SAM" id="MobiDB-lite"/>
    </source>
</evidence>
<feature type="compositionally biased region" description="Basic residues" evidence="1">
    <location>
        <begin position="1"/>
        <end position="11"/>
    </location>
</feature>
<feature type="region of interest" description="Disordered" evidence="1">
    <location>
        <begin position="108"/>
        <end position="140"/>
    </location>
</feature>
<evidence type="ECO:0000313" key="2">
    <source>
        <dbReference type="EMBL" id="BAJ96815.1"/>
    </source>
</evidence>
<feature type="region of interest" description="Disordered" evidence="1">
    <location>
        <begin position="153"/>
        <end position="201"/>
    </location>
</feature>
<feature type="compositionally biased region" description="Gly residues" evidence="1">
    <location>
        <begin position="121"/>
        <end position="134"/>
    </location>
</feature>
<dbReference type="PANTHER" id="PTHR34546">
    <property type="entry name" value="OS06G0153600 PROTEIN"/>
    <property type="match status" value="1"/>
</dbReference>
<feature type="compositionally biased region" description="Low complexity" evidence="1">
    <location>
        <begin position="35"/>
        <end position="46"/>
    </location>
</feature>
<dbReference type="AlphaFoldDB" id="F2DNZ4"/>
<sequence>HVSNQRKRHRIERPVAEPEGPGADWPLAPSPSASPSPASWLDAAPSSPAPRPQPELQPSPASLAQRDALRAAEEFFSGRVSSDEDGGDAAAGFFLGLFEWDAALRGTTSGATRRRSPDAWGGRGRAGARPGGSGTASASCTTRATSIIAGGRWRTARSPPSSAACSAGTSSGCPAWSLTPATRSARPSSPGRARAPPRRKQRTMLMLGRKTTRMQQRRMLVWRRTAP</sequence>
<dbReference type="EMBL" id="AK365612">
    <property type="protein sequence ID" value="BAJ96815.1"/>
    <property type="molecule type" value="mRNA"/>
</dbReference>
<feature type="non-terminal residue" evidence="2">
    <location>
        <position position="1"/>
    </location>
</feature>
<reference evidence="2" key="1">
    <citation type="journal article" date="2011" name="Plant Physiol.">
        <title>Comprehensive sequence analysis of 24,783 barley full-length cDNAs derived from 12 clone libraries.</title>
        <authorList>
            <person name="Matsumoto T."/>
            <person name="Tanaka T."/>
            <person name="Sakai H."/>
            <person name="Amano N."/>
            <person name="Kanamori H."/>
            <person name="Kurita K."/>
            <person name="Kikuta A."/>
            <person name="Kamiya K."/>
            <person name="Yamamoto M."/>
            <person name="Ikawa H."/>
            <person name="Fujii N."/>
            <person name="Hori K."/>
            <person name="Itoh T."/>
            <person name="Sato K."/>
        </authorList>
    </citation>
    <scope>NUCLEOTIDE SEQUENCE</scope>
    <source>
        <tissue evidence="2">Shoot and root</tissue>
    </source>
</reference>